<proteinExistence type="inferred from homology"/>
<reference evidence="3" key="1">
    <citation type="submission" date="2023-02" db="EMBL/GenBank/DDBJ databases">
        <title>Genome sequence of Hyphococcus flavus.</title>
        <authorList>
            <person name="Rong J.-C."/>
            <person name="Zhao Q."/>
            <person name="Yi M."/>
            <person name="Wu J.-Y."/>
        </authorList>
    </citation>
    <scope>NUCLEOTIDE SEQUENCE</scope>
    <source>
        <strain evidence="3">MCCC 1K03223</strain>
    </source>
</reference>
<gene>
    <name evidence="3" type="ORF">PUV54_12765</name>
</gene>
<comment type="function">
    <text evidence="2">Antitoxin component of a type II toxin-antitoxin (TA) system.</text>
</comment>
<dbReference type="RefSeq" id="WP_274492648.1">
    <property type="nucleotide sequence ID" value="NZ_CP118166.1"/>
</dbReference>
<dbReference type="Pfam" id="PF02604">
    <property type="entry name" value="PhdYeFM_antitox"/>
    <property type="match status" value="1"/>
</dbReference>
<dbReference type="Proteomes" id="UP001214043">
    <property type="component" value="Chromosome"/>
</dbReference>
<evidence type="ECO:0000256" key="2">
    <source>
        <dbReference type="RuleBase" id="RU362080"/>
    </source>
</evidence>
<name>A0AAE9ZB85_9PROT</name>
<dbReference type="Gene3D" id="3.40.1620.10">
    <property type="entry name" value="YefM-like domain"/>
    <property type="match status" value="1"/>
</dbReference>
<dbReference type="SUPFAM" id="SSF143120">
    <property type="entry name" value="YefM-like"/>
    <property type="match status" value="1"/>
</dbReference>
<protein>
    <recommendedName>
        <fullName evidence="2">Antitoxin</fullName>
    </recommendedName>
</protein>
<comment type="similarity">
    <text evidence="1 2">Belongs to the phD/YefM antitoxin family.</text>
</comment>
<evidence type="ECO:0000256" key="1">
    <source>
        <dbReference type="ARBA" id="ARBA00009981"/>
    </source>
</evidence>
<accession>A0AAE9ZB85</accession>
<organism evidence="3 4">
    <name type="scientific">Hyphococcus flavus</name>
    <dbReference type="NCBI Taxonomy" id="1866326"/>
    <lineage>
        <taxon>Bacteria</taxon>
        <taxon>Pseudomonadati</taxon>
        <taxon>Pseudomonadota</taxon>
        <taxon>Alphaproteobacteria</taxon>
        <taxon>Parvularculales</taxon>
        <taxon>Parvularculaceae</taxon>
        <taxon>Hyphococcus</taxon>
    </lineage>
</organism>
<dbReference type="AlphaFoldDB" id="A0AAE9ZB85"/>
<dbReference type="EMBL" id="CP118166">
    <property type="protein sequence ID" value="WDI30826.1"/>
    <property type="molecule type" value="Genomic_DNA"/>
</dbReference>
<keyword evidence="4" id="KW-1185">Reference proteome</keyword>
<sequence>MKIMSAFEARYNFSSMLDAARRETVIIERYHRPAAYVISVAQIQECKRLQRQAMLAEATAVVAKLEAANDSEAARLSGELSKLVKDAEAAEKIASHETRRKL</sequence>
<dbReference type="InterPro" id="IPR036165">
    <property type="entry name" value="YefM-like_sf"/>
</dbReference>
<dbReference type="InterPro" id="IPR006442">
    <property type="entry name" value="Antitoxin_Phd/YefM"/>
</dbReference>
<dbReference type="KEGG" id="hfl:PUV54_12765"/>
<evidence type="ECO:0000313" key="4">
    <source>
        <dbReference type="Proteomes" id="UP001214043"/>
    </source>
</evidence>
<evidence type="ECO:0000313" key="3">
    <source>
        <dbReference type="EMBL" id="WDI30826.1"/>
    </source>
</evidence>